<dbReference type="OMA" id="ACICKEP"/>
<comment type="similarity">
    <text evidence="6">Belongs to the major facilitator superfamily. Phosphate:H(+) symporter (TC 2.A.1.9) family.</text>
</comment>
<dbReference type="Proteomes" id="UP000243975">
    <property type="component" value="Unassembled WGS sequence"/>
</dbReference>
<feature type="transmembrane region" description="Helical" evidence="7">
    <location>
        <begin position="321"/>
        <end position="340"/>
    </location>
</feature>
<dbReference type="Gene3D" id="1.20.1250.20">
    <property type="entry name" value="MFS general substrate transporter like domains"/>
    <property type="match status" value="1"/>
</dbReference>
<dbReference type="PANTHER" id="PTHR11654">
    <property type="entry name" value="OLIGOPEPTIDE TRANSPORTER-RELATED"/>
    <property type="match status" value="1"/>
</dbReference>
<dbReference type="InterPro" id="IPR000109">
    <property type="entry name" value="POT_fam"/>
</dbReference>
<dbReference type="EMBL" id="LEKV01003814">
    <property type="protein sequence ID" value="KVH97990.1"/>
    <property type="molecule type" value="Genomic_DNA"/>
</dbReference>
<comment type="caution">
    <text evidence="8">The sequence shown here is derived from an EMBL/GenBank/DDBJ whole genome shotgun (WGS) entry which is preliminary data.</text>
</comment>
<accession>A0A124SDT8</accession>
<evidence type="ECO:0000256" key="2">
    <source>
        <dbReference type="ARBA" id="ARBA00005982"/>
    </source>
</evidence>
<feature type="transmembrane region" description="Helical" evidence="7">
    <location>
        <begin position="92"/>
        <end position="112"/>
    </location>
</feature>
<evidence type="ECO:0000256" key="6">
    <source>
        <dbReference type="ARBA" id="ARBA00044504"/>
    </source>
</evidence>
<keyword evidence="4 7" id="KW-1133">Transmembrane helix</keyword>
<comment type="similarity">
    <text evidence="2">Belongs to the major facilitator superfamily. Proton-dependent oligopeptide transporter (POT/PTR) (TC 2.A.17) family.</text>
</comment>
<reference evidence="8 9" key="1">
    <citation type="journal article" date="2016" name="Sci. Rep.">
        <title>The genome sequence of the outbreeding globe artichoke constructed de novo incorporating a phase-aware low-pass sequencing strategy of F1 progeny.</title>
        <authorList>
            <person name="Scaglione D."/>
            <person name="Reyes-Chin-Wo S."/>
            <person name="Acquadro A."/>
            <person name="Froenicke L."/>
            <person name="Portis E."/>
            <person name="Beitel C."/>
            <person name="Tirone M."/>
            <person name="Mauro R."/>
            <person name="Lo Monaco A."/>
            <person name="Mauromicale G."/>
            <person name="Faccioli P."/>
            <person name="Cattivelli L."/>
            <person name="Rieseberg L."/>
            <person name="Michelmore R."/>
            <person name="Lanteri S."/>
        </authorList>
    </citation>
    <scope>NUCLEOTIDE SEQUENCE [LARGE SCALE GENOMIC DNA]</scope>
    <source>
        <strain evidence="8">2C</strain>
    </source>
</reference>
<evidence type="ECO:0000313" key="9">
    <source>
        <dbReference type="Proteomes" id="UP000243975"/>
    </source>
</evidence>
<dbReference type="InterPro" id="IPR036259">
    <property type="entry name" value="MFS_trans_sf"/>
</dbReference>
<dbReference type="SUPFAM" id="SSF103473">
    <property type="entry name" value="MFS general substrate transporter"/>
    <property type="match status" value="1"/>
</dbReference>
<evidence type="ECO:0000256" key="4">
    <source>
        <dbReference type="ARBA" id="ARBA00022989"/>
    </source>
</evidence>
<feature type="transmembrane region" description="Helical" evidence="7">
    <location>
        <begin position="141"/>
        <end position="161"/>
    </location>
</feature>
<dbReference type="Pfam" id="PF00854">
    <property type="entry name" value="PTR2"/>
    <property type="match status" value="1"/>
</dbReference>
<keyword evidence="5 7" id="KW-0472">Membrane</keyword>
<feature type="transmembrane region" description="Helical" evidence="7">
    <location>
        <begin position="173"/>
        <end position="192"/>
    </location>
</feature>
<sequence length="547" mass="60958">MATANESFEKVASFGVVPNMITYLTSDYHMGIAQGTTVLLNWMAATNLLPIVGAFLSDSFLGRFLTIFLVIPGAKPIFCDIQVPQSCKSPTFIQYTLLFSAFGFMSIGAGGVRPCSLAFGADQIDRKDNPKRERVLESFFGWYYATAIMAVLIAFTGIVYIQEQYGWRVGFGIPVILMFFSTILFVVAYPLYYMAKVERSMFTSFCQVILVAWKNRKLTLPSLTDGSWYNRNDTEVNTPTETLRFLNKACICKEPEEMSKGVSKDPWSLCTVEQVEELKALIKVIPLWSSSIMLSVTMNQSTFPVLQANSMDRHITSSFEIPAGSFSFFSIITIMVWVVLYDRVIIPLLSKIRGKPVYISVKLRMGVGLIFSITAMVISGIIEHTRKTKAIEEGFLNNSQAVVNMSAMWLIPQHVLNGLADALNIIGQTEFYYSEFPKSMSSIASSLYLLGSGVASLLASFILSTVAGLTKGEGKESWISSNINKGHYDKYYWLLAIMSSVNFFYYVVCSCTYGSCADRVVVEGAKIDNFAEEKESEVEQLSETRST</sequence>
<keyword evidence="9" id="KW-1185">Reference proteome</keyword>
<name>A0A124SDT8_CYNCS</name>
<evidence type="ECO:0000256" key="3">
    <source>
        <dbReference type="ARBA" id="ARBA00022692"/>
    </source>
</evidence>
<gene>
    <name evidence="8" type="ORF">Ccrd_023794</name>
</gene>
<evidence type="ECO:0000256" key="1">
    <source>
        <dbReference type="ARBA" id="ARBA00004141"/>
    </source>
</evidence>
<organism evidence="8 9">
    <name type="scientific">Cynara cardunculus var. scolymus</name>
    <name type="common">Globe artichoke</name>
    <name type="synonym">Cynara scolymus</name>
    <dbReference type="NCBI Taxonomy" id="59895"/>
    <lineage>
        <taxon>Eukaryota</taxon>
        <taxon>Viridiplantae</taxon>
        <taxon>Streptophyta</taxon>
        <taxon>Embryophyta</taxon>
        <taxon>Tracheophyta</taxon>
        <taxon>Spermatophyta</taxon>
        <taxon>Magnoliopsida</taxon>
        <taxon>eudicotyledons</taxon>
        <taxon>Gunneridae</taxon>
        <taxon>Pentapetalae</taxon>
        <taxon>asterids</taxon>
        <taxon>campanulids</taxon>
        <taxon>Asterales</taxon>
        <taxon>Asteraceae</taxon>
        <taxon>Carduoideae</taxon>
        <taxon>Cardueae</taxon>
        <taxon>Carduinae</taxon>
        <taxon>Cynara</taxon>
    </lineage>
</organism>
<dbReference type="GO" id="GO:0022857">
    <property type="term" value="F:transmembrane transporter activity"/>
    <property type="evidence" value="ECO:0007669"/>
    <property type="project" value="InterPro"/>
</dbReference>
<feature type="transmembrane region" description="Helical" evidence="7">
    <location>
        <begin position="491"/>
        <end position="508"/>
    </location>
</feature>
<feature type="transmembrane region" description="Helical" evidence="7">
    <location>
        <begin position="447"/>
        <end position="470"/>
    </location>
</feature>
<dbReference type="AlphaFoldDB" id="A0A124SDT8"/>
<proteinExistence type="inferred from homology"/>
<dbReference type="CDD" id="cd17416">
    <property type="entry name" value="MFS_NPF1_2"/>
    <property type="match status" value="1"/>
</dbReference>
<evidence type="ECO:0000256" key="7">
    <source>
        <dbReference type="SAM" id="Phobius"/>
    </source>
</evidence>
<protein>
    <submittedName>
        <fullName evidence="8">Major facilitator superfamily domain, general substrate transporter</fullName>
    </submittedName>
</protein>
<comment type="subcellular location">
    <subcellularLocation>
        <location evidence="1">Membrane</location>
        <topology evidence="1">Multi-pass membrane protein</topology>
    </subcellularLocation>
</comment>
<dbReference type="GO" id="GO:0016020">
    <property type="term" value="C:membrane"/>
    <property type="evidence" value="ECO:0007669"/>
    <property type="project" value="UniProtKB-SubCell"/>
</dbReference>
<keyword evidence="3 7" id="KW-0812">Transmembrane</keyword>
<evidence type="ECO:0000256" key="5">
    <source>
        <dbReference type="ARBA" id="ARBA00023136"/>
    </source>
</evidence>
<dbReference type="Gramene" id="KVH97990">
    <property type="protein sequence ID" value="KVH97990"/>
    <property type="gene ID" value="Ccrd_023794"/>
</dbReference>
<feature type="transmembrane region" description="Helical" evidence="7">
    <location>
        <begin position="361"/>
        <end position="382"/>
    </location>
</feature>
<evidence type="ECO:0000313" key="8">
    <source>
        <dbReference type="EMBL" id="KVH97990.1"/>
    </source>
</evidence>